<reference evidence="1" key="1">
    <citation type="submission" date="2020-04" db="EMBL/GenBank/DDBJ databases">
        <authorList>
            <person name="Chiriac C."/>
            <person name="Salcher M."/>
            <person name="Ghai R."/>
            <person name="Kavagutti S V."/>
        </authorList>
    </citation>
    <scope>NUCLEOTIDE SEQUENCE</scope>
</reference>
<gene>
    <name evidence="1" type="ORF">UFOVP536_15</name>
</gene>
<dbReference type="EMBL" id="LR796499">
    <property type="protein sequence ID" value="CAB4148644.1"/>
    <property type="molecule type" value="Genomic_DNA"/>
</dbReference>
<protein>
    <submittedName>
        <fullName evidence="1">Uncharacterized protein</fullName>
    </submittedName>
</protein>
<name>A0A6J5MPE5_9CAUD</name>
<organism evidence="1">
    <name type="scientific">uncultured Caudovirales phage</name>
    <dbReference type="NCBI Taxonomy" id="2100421"/>
    <lineage>
        <taxon>Viruses</taxon>
        <taxon>Duplodnaviria</taxon>
        <taxon>Heunggongvirae</taxon>
        <taxon>Uroviricota</taxon>
        <taxon>Caudoviricetes</taxon>
        <taxon>Peduoviridae</taxon>
        <taxon>Maltschvirus</taxon>
        <taxon>Maltschvirus maltsch</taxon>
    </lineage>
</organism>
<evidence type="ECO:0000313" key="1">
    <source>
        <dbReference type="EMBL" id="CAB4148644.1"/>
    </source>
</evidence>
<accession>A0A6J5MPE5</accession>
<proteinExistence type="predicted"/>
<sequence length="143" mass="15804">MSLSLIPTQDDIVTELKTLPQTVYENGVPDDANLVYENGIMLPFIVPFFGGFARSLDARGIVSVRQDLGESFVIVQCVGPTERSSRQVADLVRETLTGFQPVDAGQLMPINNSRYLTPDFSSRPVKYIAEVTFRYAVNTNVVS</sequence>